<dbReference type="GO" id="GO:0004674">
    <property type="term" value="F:protein serine/threonine kinase activity"/>
    <property type="evidence" value="ECO:0007669"/>
    <property type="project" value="TreeGrafter"/>
</dbReference>
<comment type="similarity">
    <text evidence="1">Belongs to the HipA Ser/Thr kinase family.</text>
</comment>
<name>A0A2A4Z028_9PROT</name>
<reference key="1">
    <citation type="submission" date="2017-08" db="EMBL/GenBank/DDBJ databases">
        <title>A dynamic microbial community with high functional redundancy inhabits the cold, oxic subseafloor aquifer.</title>
        <authorList>
            <person name="Tully B.J."/>
            <person name="Wheat C.G."/>
            <person name="Glazer B.T."/>
            <person name="Huber J.A."/>
        </authorList>
    </citation>
    <scope>NUCLEOTIDE SEQUENCE [LARGE SCALE GENOMIC DNA]</scope>
</reference>
<gene>
    <name evidence="6" type="ORF">COB13_10375</name>
</gene>
<keyword evidence="3 6" id="KW-0418">Kinase</keyword>
<evidence type="ECO:0000259" key="4">
    <source>
        <dbReference type="Pfam" id="PF07804"/>
    </source>
</evidence>
<feature type="domain" description="HipA-like C-terminal" evidence="4">
    <location>
        <begin position="165"/>
        <end position="385"/>
    </location>
</feature>
<accession>A0A2A4Z028</accession>
<dbReference type="EMBL" id="NVUS01000012">
    <property type="protein sequence ID" value="PCJ00413.1"/>
    <property type="molecule type" value="Genomic_DNA"/>
</dbReference>
<evidence type="ECO:0000313" key="6">
    <source>
        <dbReference type="EMBL" id="PCJ00413.1"/>
    </source>
</evidence>
<organism evidence="6">
    <name type="scientific">OCS116 cluster bacterium</name>
    <dbReference type="NCBI Taxonomy" id="2030921"/>
    <lineage>
        <taxon>Bacteria</taxon>
        <taxon>Pseudomonadati</taxon>
        <taxon>Pseudomonadota</taxon>
        <taxon>Alphaproteobacteria</taxon>
        <taxon>OCS116 cluster</taxon>
    </lineage>
</organism>
<evidence type="ECO:0000256" key="3">
    <source>
        <dbReference type="ARBA" id="ARBA00022777"/>
    </source>
</evidence>
<reference evidence="6" key="2">
    <citation type="journal article" date="2018" name="ISME J.">
        <title>A dynamic microbial community with high functional redundancy inhabits the cold, oxic subseafloor aquifer.</title>
        <authorList>
            <person name="Tully B.J."/>
            <person name="Wheat C.G."/>
            <person name="Glazer B.T."/>
            <person name="Huber J.A."/>
        </authorList>
    </citation>
    <scope>NUCLEOTIDE SEQUENCE</scope>
    <source>
        <strain evidence="6">NORP83</strain>
    </source>
</reference>
<feature type="domain" description="HipA N-terminal subdomain 1" evidence="5">
    <location>
        <begin position="21"/>
        <end position="121"/>
    </location>
</feature>
<dbReference type="PANTHER" id="PTHR37419">
    <property type="entry name" value="SERINE/THREONINE-PROTEIN KINASE TOXIN HIPA"/>
    <property type="match status" value="1"/>
</dbReference>
<proteinExistence type="inferred from homology"/>
<dbReference type="InterPro" id="IPR052028">
    <property type="entry name" value="HipA_Ser/Thr_kinase"/>
</dbReference>
<dbReference type="InterPro" id="IPR012893">
    <property type="entry name" value="HipA-like_C"/>
</dbReference>
<comment type="caution">
    <text evidence="6">The sequence shown here is derived from an EMBL/GenBank/DDBJ whole genome shotgun (WGS) entry which is preliminary data.</text>
</comment>
<dbReference type="PANTHER" id="PTHR37419:SF8">
    <property type="entry name" value="TOXIN YJJJ"/>
    <property type="match status" value="1"/>
</dbReference>
<evidence type="ECO:0000256" key="2">
    <source>
        <dbReference type="ARBA" id="ARBA00022679"/>
    </source>
</evidence>
<evidence type="ECO:0000259" key="5">
    <source>
        <dbReference type="Pfam" id="PF13657"/>
    </source>
</evidence>
<protein>
    <submittedName>
        <fullName evidence="6">Phosphatidylinositol kinase</fullName>
    </submittedName>
</protein>
<dbReference type="Pfam" id="PF13657">
    <property type="entry name" value="Couple_hipA"/>
    <property type="match status" value="1"/>
</dbReference>
<keyword evidence="2" id="KW-0808">Transferase</keyword>
<dbReference type="AlphaFoldDB" id="A0A2A4Z028"/>
<evidence type="ECO:0000256" key="1">
    <source>
        <dbReference type="ARBA" id="ARBA00010164"/>
    </source>
</evidence>
<dbReference type="InterPro" id="IPR017508">
    <property type="entry name" value="HipA_N1"/>
</dbReference>
<dbReference type="GO" id="GO:0005829">
    <property type="term" value="C:cytosol"/>
    <property type="evidence" value="ECO:0007669"/>
    <property type="project" value="TreeGrafter"/>
</dbReference>
<dbReference type="Pfam" id="PF07804">
    <property type="entry name" value="HipA_C"/>
    <property type="match status" value="1"/>
</dbReference>
<sequence>MKIAAGTPIDVSLRWDLDDVQIVGRIAYRDRVAYLEYDQRFLDSGINISPVHYRTEGGLHPSFDVKVFEGLHGVFHDSLPDGWGRLLVDRRARQLGIEPATLSPLDRLACVGSNGIGALSYAPAIDVWGDEAAVLDLDMLAADAQLVLSGDVSEVLLILGRNGGSPGGARPKALIAVNEEGHAVHGIGVAPMGYEHYLVKFPGRDDPDDIAAIEMAYSMMAKDAGLIMPETRLLSGQRDQVYFAAKRFDKIGNKRVHVHSASGLLYTDIRIPQLDYKDLILLTRSVTRDQRECKKMFSLAVFNVLSHNRDDHARQFSYIMPRDGQWHMSPVYDLTWCVGPGGEHSTTVLGHGKDITRQHLMELGKKADLNEQSIREILEQVESAIGSWSEYAAEFGVSNKSNNLIMFDLQKVRI</sequence>